<name>A0A194V1F0_CYTMA</name>
<keyword evidence="2" id="KW-0597">Phosphoprotein</keyword>
<accession>A0A194V1F0</accession>
<dbReference type="Proteomes" id="UP000078576">
    <property type="component" value="Unassembled WGS sequence"/>
</dbReference>
<evidence type="ECO:0000313" key="5">
    <source>
        <dbReference type="Proteomes" id="UP000078576"/>
    </source>
</evidence>
<dbReference type="Pfam" id="PF00501">
    <property type="entry name" value="AMP-binding"/>
    <property type="match status" value="1"/>
</dbReference>
<gene>
    <name evidence="4" type="ORF">VP1G_05002</name>
</gene>
<dbReference type="Gene3D" id="3.40.50.12780">
    <property type="entry name" value="N-terminal domain of ligase-like"/>
    <property type="match status" value="1"/>
</dbReference>
<dbReference type="OrthoDB" id="429813at2759"/>
<dbReference type="AlphaFoldDB" id="A0A194V1F0"/>
<dbReference type="STRING" id="694573.A0A194V1F0"/>
<feature type="domain" description="AMP-dependent synthetase/ligase" evidence="3">
    <location>
        <begin position="43"/>
        <end position="342"/>
    </location>
</feature>
<dbReference type="PROSITE" id="PS00455">
    <property type="entry name" value="AMP_BINDING"/>
    <property type="match status" value="1"/>
</dbReference>
<proteinExistence type="predicted"/>
<keyword evidence="5" id="KW-1185">Reference proteome</keyword>
<dbReference type="PANTHER" id="PTHR43439:SF2">
    <property type="entry name" value="ENZYME, PUTATIVE (JCVI)-RELATED"/>
    <property type="match status" value="1"/>
</dbReference>
<dbReference type="InterPro" id="IPR020845">
    <property type="entry name" value="AMP-binding_CS"/>
</dbReference>
<dbReference type="InterPro" id="IPR042099">
    <property type="entry name" value="ANL_N_sf"/>
</dbReference>
<keyword evidence="1" id="KW-0596">Phosphopantetheine</keyword>
<dbReference type="SUPFAM" id="SSF56801">
    <property type="entry name" value="Acetyl-CoA synthetase-like"/>
    <property type="match status" value="1"/>
</dbReference>
<protein>
    <submittedName>
        <fullName evidence="4">Acetyl-coenzyme A synthetase</fullName>
    </submittedName>
</protein>
<reference evidence="5" key="1">
    <citation type="submission" date="2014-12" db="EMBL/GenBank/DDBJ databases">
        <title>Genome Sequence of Valsa Canker Pathogens Uncovers a Specific Adaption of Colonization on Woody Bark.</title>
        <authorList>
            <person name="Yin Z."/>
            <person name="Liu H."/>
            <person name="Gao X."/>
            <person name="Li Z."/>
            <person name="Song N."/>
            <person name="Ke X."/>
            <person name="Dai Q."/>
            <person name="Wu Y."/>
            <person name="Sun Y."/>
            <person name="Xu J.-R."/>
            <person name="Kang Z.K."/>
            <person name="Wang L."/>
            <person name="Huang L."/>
        </authorList>
    </citation>
    <scope>NUCLEOTIDE SEQUENCE [LARGE SCALE GENOMIC DNA]</scope>
    <source>
        <strain evidence="5">SXYL134</strain>
    </source>
</reference>
<dbReference type="EMBL" id="KN714703">
    <property type="protein sequence ID" value="KUI57686.1"/>
    <property type="molecule type" value="Genomic_DNA"/>
</dbReference>
<evidence type="ECO:0000313" key="4">
    <source>
        <dbReference type="EMBL" id="KUI57686.1"/>
    </source>
</evidence>
<dbReference type="InterPro" id="IPR000873">
    <property type="entry name" value="AMP-dep_synth/lig_dom"/>
</dbReference>
<dbReference type="Pfam" id="PF23562">
    <property type="entry name" value="AMP-binding_C_3"/>
    <property type="match status" value="1"/>
</dbReference>
<dbReference type="InterPro" id="IPR051414">
    <property type="entry name" value="Adenylate-forming_Reductase"/>
</dbReference>
<evidence type="ECO:0000259" key="3">
    <source>
        <dbReference type="Pfam" id="PF00501"/>
    </source>
</evidence>
<evidence type="ECO:0000256" key="2">
    <source>
        <dbReference type="ARBA" id="ARBA00022553"/>
    </source>
</evidence>
<evidence type="ECO:0000256" key="1">
    <source>
        <dbReference type="ARBA" id="ARBA00022450"/>
    </source>
</evidence>
<sequence length="544" mass="60205">MTREYPPYAVGNRLLVETALDLAESDPDRIYAAIPKTRDLAADGFRDVTFGDVKRMTTWLAGWIEEAWGRSSDHGTIAYLGVPDLRPSLIFFAAVMNGYKYFPPSPRNAATVNGGLLEQTKCSKIIYGAEVKPLADQLCALTGASALQVPSMDDLIAAEPREYTYSRKNFEDAKDDPILILHSSGSTGLPKPIVMTNGTFAALDNEKTLPSVEGRTKRDYSIWDFEGGGKFFTPMPHFHLSGFLSLVINPVFTEASTPVIGPPGVVPNGALLKEVLKQQKIRAMYILPFMAEQLLSEPDGIDHFRGIDFVCYTGSPFSPSAGQQLVQVTDLVPLYGSTEAFQVPQLVPAKEDWAYMEWNPHFKHEMQLAEDGLYEMVLFADASTEKRSALNHNCPGVSEWRTRDLFQAHPSKPNLWQYYGRRDDIIILWDGYKFNPIQPELAIGASKSLSGVLIIGKGRRGPALILEAKADHGGDEEALINEVWPLVEQANAQSSQNLHIARSKILVVPPGTFVRAGKGTVIRKLSEQKLQKQIDELYAKDGFS</sequence>
<dbReference type="PANTHER" id="PTHR43439">
    <property type="entry name" value="PHENYLACETATE-COENZYME A LIGASE"/>
    <property type="match status" value="1"/>
</dbReference>
<organism evidence="4 5">
    <name type="scientific">Cytospora mali</name>
    <name type="common">Apple Valsa canker fungus</name>
    <name type="synonym">Valsa mali</name>
    <dbReference type="NCBI Taxonomy" id="578113"/>
    <lineage>
        <taxon>Eukaryota</taxon>
        <taxon>Fungi</taxon>
        <taxon>Dikarya</taxon>
        <taxon>Ascomycota</taxon>
        <taxon>Pezizomycotina</taxon>
        <taxon>Sordariomycetes</taxon>
        <taxon>Sordariomycetidae</taxon>
        <taxon>Diaporthales</taxon>
        <taxon>Cytosporaceae</taxon>
        <taxon>Cytospora</taxon>
    </lineage>
</organism>